<gene>
    <name evidence="1" type="ORF">VF724_14250</name>
</gene>
<proteinExistence type="predicted"/>
<keyword evidence="2" id="KW-1185">Reference proteome</keyword>
<evidence type="ECO:0000313" key="2">
    <source>
        <dbReference type="Proteomes" id="UP001310386"/>
    </source>
</evidence>
<reference evidence="1" key="1">
    <citation type="submission" date="2023-12" db="EMBL/GenBank/DDBJ databases">
        <title>Fervidustalea candida gen. nov., sp. nov., a novel member of the family Paenibacillaceae isolated from a geothermal area.</title>
        <authorList>
            <person name="Li W.-J."/>
            <person name="Jiao J.-Y."/>
            <person name="Chen Y."/>
        </authorList>
    </citation>
    <scope>NUCLEOTIDE SEQUENCE</scope>
    <source>
        <strain evidence="1">SYSU GA230002</strain>
    </source>
</reference>
<name>A0ABU5ZJX8_9BACL</name>
<accession>A0ABU5ZJX8</accession>
<dbReference type="EMBL" id="JAYJLD010000023">
    <property type="protein sequence ID" value="MEB3102819.1"/>
    <property type="molecule type" value="Genomic_DNA"/>
</dbReference>
<dbReference type="RefSeq" id="WP_371754942.1">
    <property type="nucleotide sequence ID" value="NZ_JAYJLD010000023.1"/>
</dbReference>
<comment type="caution">
    <text evidence="1">The sequence shown here is derived from an EMBL/GenBank/DDBJ whole genome shotgun (WGS) entry which is preliminary data.</text>
</comment>
<organism evidence="1 2">
    <name type="scientific">Ferviditalea candida</name>
    <dbReference type="NCBI Taxonomy" id="3108399"/>
    <lineage>
        <taxon>Bacteria</taxon>
        <taxon>Bacillati</taxon>
        <taxon>Bacillota</taxon>
        <taxon>Bacilli</taxon>
        <taxon>Bacillales</taxon>
        <taxon>Paenibacillaceae</taxon>
        <taxon>Ferviditalea</taxon>
    </lineage>
</organism>
<evidence type="ECO:0000313" key="1">
    <source>
        <dbReference type="EMBL" id="MEB3102819.1"/>
    </source>
</evidence>
<protein>
    <submittedName>
        <fullName evidence="1">Uncharacterized protein</fullName>
    </submittedName>
</protein>
<dbReference type="Proteomes" id="UP001310386">
    <property type="component" value="Unassembled WGS sequence"/>
</dbReference>
<sequence length="567" mass="64443">MPAISYKEFMEEVKGRLATLDHEKLLNLIISWADKTPSSKRQEFLDGFVLPEERKEAVSSAKTLLDEIEVFAKRVENGDYCDGWGWDEEIGEERDWGDEGWADEMDELFLQARSLLLQGEYRLAEDACTKLFGILEMGQEPGHLPGNPDYSTMLKADLMEQVALFLRCVYMNTAPLERPACVYEAMNDYGYLAGELKLQSIINASGSVLPDLDGFLAEWIDFLTRQGGVRVSSWLREAVWLKGGIPAISAFARQHADQYPRAYMDWIEALEKEADTEAVLQAAREGLAAIPRDYNTRSEVAGVLARIGEKRDDHALKLEGYKERFYSEPSIRHILDLYIAAIECGRWEEMRDQAEQRIMKLRGKGRASAGYYDRERQTSSVSEGIVCSVLLLGGRYKQVFEMCRNKGSLGWSSVDHPKPVVITFTMVVLAKKGFLSNILMKQWEAAIGNTSHEADKTYIEKYKQAADHARESIPFTWEQEQFYLQWCMDEAGRRVDGIVGNQHRGSYHKAAGLIVAVAEVLASREREQEGKSFIETYRGKYPRHSAFKSELTASMQASHFFNTMSKK</sequence>